<organism evidence="2 3">
    <name type="scientific">Enterococcus aquimarinus</name>
    <dbReference type="NCBI Taxonomy" id="328396"/>
    <lineage>
        <taxon>Bacteria</taxon>
        <taxon>Bacillati</taxon>
        <taxon>Bacillota</taxon>
        <taxon>Bacilli</taxon>
        <taxon>Lactobacillales</taxon>
        <taxon>Enterococcaceae</taxon>
        <taxon>Enterococcus</taxon>
    </lineage>
</organism>
<accession>A0A9E3ZTX5</accession>
<gene>
    <name evidence="2" type="ORF">K8V42_04810</name>
</gene>
<dbReference type="EMBL" id="JAJJVO010000075">
    <property type="protein sequence ID" value="MCC9273594.1"/>
    <property type="molecule type" value="Genomic_DNA"/>
</dbReference>
<evidence type="ECO:0000256" key="1">
    <source>
        <dbReference type="SAM" id="MobiDB-lite"/>
    </source>
</evidence>
<dbReference type="AlphaFoldDB" id="A0A9E3ZTX5"/>
<comment type="caution">
    <text evidence="2">The sequence shown here is derived from an EMBL/GenBank/DDBJ whole genome shotgun (WGS) entry which is preliminary data.</text>
</comment>
<name>A0A9E3ZTX5_9ENTE</name>
<feature type="region of interest" description="Disordered" evidence="1">
    <location>
        <begin position="48"/>
        <end position="94"/>
    </location>
</feature>
<reference evidence="2" key="1">
    <citation type="journal article" date="2021" name="PeerJ">
        <title>Extensive microbial diversity within the chicken gut microbiome revealed by metagenomics and culture.</title>
        <authorList>
            <person name="Gilroy R."/>
            <person name="Ravi A."/>
            <person name="Getino M."/>
            <person name="Pursley I."/>
            <person name="Horton D.L."/>
            <person name="Alikhan N.F."/>
            <person name="Baker D."/>
            <person name="Gharbi K."/>
            <person name="Hall N."/>
            <person name="Watson M."/>
            <person name="Adriaenssens E.M."/>
            <person name="Foster-Nyarko E."/>
            <person name="Jarju S."/>
            <person name="Secka A."/>
            <person name="Antonio M."/>
            <person name="Oren A."/>
            <person name="Chaudhuri R.R."/>
            <person name="La Ragione R."/>
            <person name="Hildebrand F."/>
            <person name="Pallen M.J."/>
        </authorList>
    </citation>
    <scope>NUCLEOTIDE SEQUENCE</scope>
    <source>
        <strain evidence="2">150</strain>
    </source>
</reference>
<proteinExistence type="predicted"/>
<dbReference type="Proteomes" id="UP000813384">
    <property type="component" value="Unassembled WGS sequence"/>
</dbReference>
<reference evidence="2" key="2">
    <citation type="submission" date="2021-11" db="EMBL/GenBank/DDBJ databases">
        <authorList>
            <person name="Gilroy R."/>
        </authorList>
    </citation>
    <scope>NUCLEOTIDE SEQUENCE</scope>
    <source>
        <strain evidence="2">150</strain>
    </source>
</reference>
<sequence>MSDRVRVEVTFNEKKHADILEAMKQYGSQAGFLKFAAVYFLNATKNEGATAAPAPKQSTQQPAIEPKTATPAPEKRRKLPPGIGGQAFTSRMKD</sequence>
<protein>
    <submittedName>
        <fullName evidence="2">Uncharacterized protein</fullName>
    </submittedName>
</protein>
<evidence type="ECO:0000313" key="2">
    <source>
        <dbReference type="EMBL" id="MCC9273594.1"/>
    </source>
</evidence>
<evidence type="ECO:0000313" key="3">
    <source>
        <dbReference type="Proteomes" id="UP000813384"/>
    </source>
</evidence>